<gene>
    <name evidence="10" type="ORF">F7Q99_04700</name>
</gene>
<dbReference type="OrthoDB" id="3207485at2"/>
<dbReference type="InterPro" id="IPR050250">
    <property type="entry name" value="Macrolide_Exporter_MacB"/>
</dbReference>
<dbReference type="RefSeq" id="WP_153460189.1">
    <property type="nucleotide sequence ID" value="NZ_WBOF01000001.1"/>
</dbReference>
<evidence type="ECO:0000256" key="7">
    <source>
        <dbReference type="SAM" id="Phobius"/>
    </source>
</evidence>
<feature type="transmembrane region" description="Helical" evidence="7">
    <location>
        <begin position="345"/>
        <end position="367"/>
    </location>
</feature>
<feature type="transmembrane region" description="Helical" evidence="7">
    <location>
        <begin position="447"/>
        <end position="470"/>
    </location>
</feature>
<feature type="transmembrane region" description="Helical" evidence="7">
    <location>
        <begin position="20"/>
        <end position="42"/>
    </location>
</feature>
<accession>A0A6N7KPR1</accession>
<feature type="transmembrane region" description="Helical" evidence="7">
    <location>
        <begin position="253"/>
        <end position="283"/>
    </location>
</feature>
<protein>
    <submittedName>
        <fullName evidence="10">ABC transporter permease</fullName>
    </submittedName>
</protein>
<feature type="domain" description="MacB-like periplasmic core" evidence="9">
    <location>
        <begin position="443"/>
        <end position="643"/>
    </location>
</feature>
<dbReference type="EMBL" id="WBOF01000001">
    <property type="protein sequence ID" value="MQS11603.1"/>
    <property type="molecule type" value="Genomic_DNA"/>
</dbReference>
<keyword evidence="11" id="KW-1185">Reference proteome</keyword>
<evidence type="ECO:0000256" key="6">
    <source>
        <dbReference type="ARBA" id="ARBA00038076"/>
    </source>
</evidence>
<evidence type="ECO:0000256" key="2">
    <source>
        <dbReference type="ARBA" id="ARBA00022475"/>
    </source>
</evidence>
<dbReference type="Pfam" id="PF02687">
    <property type="entry name" value="FtsX"/>
    <property type="match status" value="2"/>
</dbReference>
<comment type="similarity">
    <text evidence="6">Belongs to the ABC-4 integral membrane protein family.</text>
</comment>
<feature type="transmembrane region" description="Helical" evidence="7">
    <location>
        <begin position="771"/>
        <end position="791"/>
    </location>
</feature>
<feature type="transmembrane region" description="Helical" evidence="7">
    <location>
        <begin position="669"/>
        <end position="692"/>
    </location>
</feature>
<feature type="transmembrane region" description="Helical" evidence="7">
    <location>
        <begin position="713"/>
        <end position="737"/>
    </location>
</feature>
<dbReference type="GO" id="GO:0005886">
    <property type="term" value="C:plasma membrane"/>
    <property type="evidence" value="ECO:0007669"/>
    <property type="project" value="UniProtKB-SubCell"/>
</dbReference>
<keyword evidence="2" id="KW-1003">Cell membrane</keyword>
<comment type="subcellular location">
    <subcellularLocation>
        <location evidence="1">Cell membrane</location>
        <topology evidence="1">Multi-pass membrane protein</topology>
    </subcellularLocation>
</comment>
<evidence type="ECO:0000259" key="9">
    <source>
        <dbReference type="Pfam" id="PF12704"/>
    </source>
</evidence>
<evidence type="ECO:0000259" key="8">
    <source>
        <dbReference type="Pfam" id="PF02687"/>
    </source>
</evidence>
<evidence type="ECO:0000256" key="4">
    <source>
        <dbReference type="ARBA" id="ARBA00022989"/>
    </source>
</evidence>
<dbReference type="PANTHER" id="PTHR30572:SF4">
    <property type="entry name" value="ABC TRANSPORTER PERMEASE YTRF"/>
    <property type="match status" value="1"/>
</dbReference>
<dbReference type="Pfam" id="PF12704">
    <property type="entry name" value="MacB_PCD"/>
    <property type="match status" value="1"/>
</dbReference>
<dbReference type="InterPro" id="IPR025857">
    <property type="entry name" value="MacB_PCD"/>
</dbReference>
<dbReference type="InterPro" id="IPR003838">
    <property type="entry name" value="ABC3_permease_C"/>
</dbReference>
<comment type="caution">
    <text evidence="10">The sequence shown here is derived from an EMBL/GenBank/DDBJ whole genome shotgun (WGS) entry which is preliminary data.</text>
</comment>
<dbReference type="Proteomes" id="UP000450000">
    <property type="component" value="Unassembled WGS sequence"/>
</dbReference>
<feature type="domain" description="ABC3 transporter permease C-terminal" evidence="8">
    <location>
        <begin position="673"/>
        <end position="787"/>
    </location>
</feature>
<proteinExistence type="inferred from homology"/>
<evidence type="ECO:0000313" key="10">
    <source>
        <dbReference type="EMBL" id="MQS11603.1"/>
    </source>
</evidence>
<evidence type="ECO:0000256" key="5">
    <source>
        <dbReference type="ARBA" id="ARBA00023136"/>
    </source>
</evidence>
<reference evidence="10 11" key="1">
    <citation type="submission" date="2019-09" db="EMBL/GenBank/DDBJ databases">
        <title>Genome Sequences of Streptomyces kaniharaensis ATCC 21070.</title>
        <authorList>
            <person name="Zhu W."/>
            <person name="De Crecy-Lagard V."/>
            <person name="Richards N.G."/>
        </authorList>
    </citation>
    <scope>NUCLEOTIDE SEQUENCE [LARGE SCALE GENOMIC DNA]</scope>
    <source>
        <strain evidence="10 11">SF-557</strain>
    </source>
</reference>
<dbReference type="PANTHER" id="PTHR30572">
    <property type="entry name" value="MEMBRANE COMPONENT OF TRANSPORTER-RELATED"/>
    <property type="match status" value="1"/>
</dbReference>
<feature type="transmembrane region" description="Helical" evidence="7">
    <location>
        <begin position="304"/>
        <end position="325"/>
    </location>
</feature>
<organism evidence="10 11">
    <name type="scientific">Streptomyces kaniharaensis</name>
    <dbReference type="NCBI Taxonomy" id="212423"/>
    <lineage>
        <taxon>Bacteria</taxon>
        <taxon>Bacillati</taxon>
        <taxon>Actinomycetota</taxon>
        <taxon>Actinomycetes</taxon>
        <taxon>Kitasatosporales</taxon>
        <taxon>Streptomycetaceae</taxon>
        <taxon>Streptomyces</taxon>
    </lineage>
</organism>
<keyword evidence="3 7" id="KW-0812">Transmembrane</keyword>
<feature type="domain" description="ABC3 transporter permease C-terminal" evidence="8">
    <location>
        <begin position="259"/>
        <end position="373"/>
    </location>
</feature>
<dbReference type="GO" id="GO:0022857">
    <property type="term" value="F:transmembrane transporter activity"/>
    <property type="evidence" value="ECO:0007669"/>
    <property type="project" value="TreeGrafter"/>
</dbReference>
<sequence length="802" mass="81317">MNALSKVVRAGVGRKRVQTLVMVLTTMMSVTACILATGLLVASQGPYQRSFADQHGAHLNVLYDPAKASPAQLAATAHTPGVTASAGPYPALTVQARAGQDTEIPPPGSLLPPMTLVGRAQDGPMDGLRITQGRWLAGPGEVVFLDGHSPLAIGDSMTFPDLPGHPTLKVVGLAASVSWSADGWIAPEQVPALTAPGTAPALQYLYRFAHAGTDAEVDADHAALTAAMPGGALARATSYRPAQAEANRTASTFVPFVTAFGVLGLAMSVLIIGVVVSGAVSAATRRIGILKSLGFTPAQVARAYVGQALIPAGIGTALGVLGGNLLSVPVLGMAHKALRGGLLGIPLWVDFAVPAVALAAVTATTLLPALRAGRLRTVEALAVGRTAPGARGTAARGEGACGGEARTGASGLVAGIRRLIDRLPVPRTLNLGLASPFNRPARSATTAAAVVLGTAGVTLCVGLTLSLSAFQDGLTAEHAGKVVVEAPIDGSVKPADHLDEAAVAKAINAGPGTRAWYSSVPTSVAVAGNTGRSEVIAFSGDASWSGYQMISGRWFQGPGEAVVGSAFLRANKVKVGDTITLTDHGHSTPVRISGEMLSPDDLVFVDRAALNELDSAVHTEAVGFHIDLAPGTDAKAYADALDAAVRPLGLTAEQGGTHLSIVMLAMNTLAGTLTLLLVAVAGLGVLNTVLLDTRERVHDLGVLKALGMSPRQTVGMVLASVCGSGLVAGLVGVPIGIVVHHWVMPAMAHAAGVGVPEADLAVFDPSVVGPLILGGLVLALLGALLPATWAARTRTVTALRTE</sequence>
<name>A0A6N7KPR1_9ACTN</name>
<evidence type="ECO:0000256" key="1">
    <source>
        <dbReference type="ARBA" id="ARBA00004651"/>
    </source>
</evidence>
<dbReference type="PROSITE" id="PS51257">
    <property type="entry name" value="PROKAR_LIPOPROTEIN"/>
    <property type="match status" value="1"/>
</dbReference>
<evidence type="ECO:0000256" key="3">
    <source>
        <dbReference type="ARBA" id="ARBA00022692"/>
    </source>
</evidence>
<keyword evidence="5 7" id="KW-0472">Membrane</keyword>
<keyword evidence="4 7" id="KW-1133">Transmembrane helix</keyword>
<evidence type="ECO:0000313" key="11">
    <source>
        <dbReference type="Proteomes" id="UP000450000"/>
    </source>
</evidence>
<dbReference type="AlphaFoldDB" id="A0A6N7KPR1"/>